<evidence type="ECO:0000313" key="7">
    <source>
        <dbReference type="Proteomes" id="UP000419743"/>
    </source>
</evidence>
<dbReference type="Pfam" id="PF12833">
    <property type="entry name" value="HTH_18"/>
    <property type="match status" value="1"/>
</dbReference>
<evidence type="ECO:0000256" key="2">
    <source>
        <dbReference type="ARBA" id="ARBA00023125"/>
    </source>
</evidence>
<accession>A0A7M4DNT2</accession>
<dbReference type="InterPro" id="IPR009057">
    <property type="entry name" value="Homeodomain-like_sf"/>
</dbReference>
<keyword evidence="3" id="KW-0010">Activator</keyword>
<keyword evidence="4" id="KW-0804">Transcription</keyword>
<sequence length="263" mass="29105">MVRRVIAGEFDEDPRYATYRARGTTDWLLVHTLDGGGRFGARSADVPAVPGRTLLVRPGTLHDYGTAVGQERWHFLYAHFHPRDDWLPLLSWPQVTAGIGSIEATGEVRRGIEAALRTAVGGRDTAGRNGELAAVNALESALLWCDRVNISRELAGTDERLLRAIALIDADLRADLRVAHLARASSLSASRFAHLFVTQFGVSPQRFVERRRLAAAARSLELTNRTITSIAAACGFESPMYFASRFRARYGMSPSEFRARREL</sequence>
<reference evidence="6 7" key="1">
    <citation type="submission" date="2019-11" db="EMBL/GenBank/DDBJ databases">
        <authorList>
            <person name="Criscuolo A."/>
        </authorList>
    </citation>
    <scope>NUCLEOTIDE SEQUENCE [LARGE SCALE GENOMIC DNA]</scope>
    <source>
        <strain evidence="6">CIP111667</strain>
    </source>
</reference>
<dbReference type="GO" id="GO:0043565">
    <property type="term" value="F:sequence-specific DNA binding"/>
    <property type="evidence" value="ECO:0007669"/>
    <property type="project" value="InterPro"/>
</dbReference>
<dbReference type="Gene3D" id="1.10.10.60">
    <property type="entry name" value="Homeodomain-like"/>
    <property type="match status" value="2"/>
</dbReference>
<dbReference type="Gene3D" id="2.60.120.280">
    <property type="entry name" value="Regulatory protein AraC"/>
    <property type="match status" value="1"/>
</dbReference>
<dbReference type="GO" id="GO:0003700">
    <property type="term" value="F:DNA-binding transcription factor activity"/>
    <property type="evidence" value="ECO:0007669"/>
    <property type="project" value="InterPro"/>
</dbReference>
<dbReference type="SUPFAM" id="SSF51215">
    <property type="entry name" value="Regulatory protein AraC"/>
    <property type="match status" value="1"/>
</dbReference>
<dbReference type="InterPro" id="IPR037923">
    <property type="entry name" value="HTH-like"/>
</dbReference>
<name>A0A7M4DNT2_9MICO</name>
<dbReference type="PROSITE" id="PS01124">
    <property type="entry name" value="HTH_ARAC_FAMILY_2"/>
    <property type="match status" value="1"/>
</dbReference>
<dbReference type="Pfam" id="PF02311">
    <property type="entry name" value="AraC_binding"/>
    <property type="match status" value="1"/>
</dbReference>
<dbReference type="SUPFAM" id="SSF46689">
    <property type="entry name" value="Homeodomain-like"/>
    <property type="match status" value="2"/>
</dbReference>
<comment type="caution">
    <text evidence="6">The sequence shown here is derived from an EMBL/GenBank/DDBJ whole genome shotgun (WGS) entry which is preliminary data.</text>
</comment>
<feature type="domain" description="HTH araC/xylS-type" evidence="5">
    <location>
        <begin position="162"/>
        <end position="260"/>
    </location>
</feature>
<dbReference type="EMBL" id="CACRYJ010000055">
    <property type="protein sequence ID" value="VZO39113.1"/>
    <property type="molecule type" value="Genomic_DNA"/>
</dbReference>
<evidence type="ECO:0000256" key="4">
    <source>
        <dbReference type="ARBA" id="ARBA00023163"/>
    </source>
</evidence>
<dbReference type="InterPro" id="IPR018062">
    <property type="entry name" value="HTH_AraC-typ_CS"/>
</dbReference>
<dbReference type="InterPro" id="IPR018060">
    <property type="entry name" value="HTH_AraC"/>
</dbReference>
<dbReference type="PRINTS" id="PR00032">
    <property type="entry name" value="HTHARAC"/>
</dbReference>
<dbReference type="AlphaFoldDB" id="A0A7M4DNT2"/>
<dbReference type="InterPro" id="IPR050204">
    <property type="entry name" value="AraC_XylS_family_regulators"/>
</dbReference>
<dbReference type="SMART" id="SM00342">
    <property type="entry name" value="HTH_ARAC"/>
    <property type="match status" value="1"/>
</dbReference>
<keyword evidence="2" id="KW-0238">DNA-binding</keyword>
<gene>
    <name evidence="6" type="primary">araC_3</name>
    <name evidence="6" type="ORF">HALOF300_03813</name>
</gene>
<keyword evidence="1" id="KW-0805">Transcription regulation</keyword>
<organism evidence="6 7">
    <name type="scientific">Occultella aeris</name>
    <dbReference type="NCBI Taxonomy" id="2761496"/>
    <lineage>
        <taxon>Bacteria</taxon>
        <taxon>Bacillati</taxon>
        <taxon>Actinomycetota</taxon>
        <taxon>Actinomycetes</taxon>
        <taxon>Micrococcales</taxon>
        <taxon>Ruaniaceae</taxon>
        <taxon>Occultella</taxon>
    </lineage>
</organism>
<protein>
    <submittedName>
        <fullName evidence="6">Arabinose operon regulatory protein</fullName>
    </submittedName>
</protein>
<evidence type="ECO:0000313" key="6">
    <source>
        <dbReference type="EMBL" id="VZO39113.1"/>
    </source>
</evidence>
<dbReference type="PANTHER" id="PTHR46796">
    <property type="entry name" value="HTH-TYPE TRANSCRIPTIONAL ACTIVATOR RHAS-RELATED"/>
    <property type="match status" value="1"/>
</dbReference>
<proteinExistence type="predicted"/>
<evidence type="ECO:0000256" key="3">
    <source>
        <dbReference type="ARBA" id="ARBA00023159"/>
    </source>
</evidence>
<dbReference type="Proteomes" id="UP000419743">
    <property type="component" value="Unassembled WGS sequence"/>
</dbReference>
<dbReference type="PROSITE" id="PS00041">
    <property type="entry name" value="HTH_ARAC_FAMILY_1"/>
    <property type="match status" value="1"/>
</dbReference>
<dbReference type="InterPro" id="IPR020449">
    <property type="entry name" value="Tscrpt_reg_AraC-type_HTH"/>
</dbReference>
<dbReference type="InterPro" id="IPR003313">
    <property type="entry name" value="AraC-bd"/>
</dbReference>
<evidence type="ECO:0000256" key="1">
    <source>
        <dbReference type="ARBA" id="ARBA00023015"/>
    </source>
</evidence>
<evidence type="ECO:0000259" key="5">
    <source>
        <dbReference type="PROSITE" id="PS01124"/>
    </source>
</evidence>
<keyword evidence="7" id="KW-1185">Reference proteome</keyword>